<reference evidence="19 20" key="1">
    <citation type="journal article" date="2009" name="Stand. Genomic Sci.">
        <title>Complete genome sequence of Pirellula staleyi type strain (ATCC 27377).</title>
        <authorList>
            <person name="Clum A."/>
            <person name="Tindall B.J."/>
            <person name="Sikorski J."/>
            <person name="Ivanova N."/>
            <person name="Mavrommatis K."/>
            <person name="Lucas S."/>
            <person name="Glavina del Rio T."/>
            <person name="Nolan M."/>
            <person name="Chen F."/>
            <person name="Tice H."/>
            <person name="Pitluck S."/>
            <person name="Cheng J.F."/>
            <person name="Chertkov O."/>
            <person name="Brettin T."/>
            <person name="Han C."/>
            <person name="Detter J.C."/>
            <person name="Kuske C."/>
            <person name="Bruce D."/>
            <person name="Goodwin L."/>
            <person name="Ovchinikova G."/>
            <person name="Pati A."/>
            <person name="Mikhailova N."/>
            <person name="Chen A."/>
            <person name="Palaniappan K."/>
            <person name="Land M."/>
            <person name="Hauser L."/>
            <person name="Chang Y.J."/>
            <person name="Jeffries C.D."/>
            <person name="Chain P."/>
            <person name="Rohde M."/>
            <person name="Goker M."/>
            <person name="Bristow J."/>
            <person name="Eisen J.A."/>
            <person name="Markowitz V."/>
            <person name="Hugenholtz P."/>
            <person name="Kyrpides N.C."/>
            <person name="Klenk H.P."/>
            <person name="Lapidus A."/>
        </authorList>
    </citation>
    <scope>NUCLEOTIDE SEQUENCE [LARGE SCALE GENOMIC DNA]</scope>
    <source>
        <strain evidence="20">ATCC 27377 / DSM 6068 / ICPB 4128</strain>
    </source>
</reference>
<dbReference type="InterPro" id="IPR001610">
    <property type="entry name" value="PAC"/>
</dbReference>
<feature type="domain" description="Response regulatory" evidence="16">
    <location>
        <begin position="703"/>
        <end position="817"/>
    </location>
</feature>
<dbReference type="Gene3D" id="3.30.565.10">
    <property type="entry name" value="Histidine kinase-like ATPase, C-terminal domain"/>
    <property type="match status" value="1"/>
</dbReference>
<comment type="subcellular location">
    <subcellularLocation>
        <location evidence="2">Membrane</location>
    </subcellularLocation>
</comment>
<evidence type="ECO:0000256" key="1">
    <source>
        <dbReference type="ARBA" id="ARBA00000085"/>
    </source>
</evidence>
<dbReference type="Pfam" id="PF00072">
    <property type="entry name" value="Response_reg"/>
    <property type="match status" value="1"/>
</dbReference>
<dbReference type="InterPro" id="IPR003594">
    <property type="entry name" value="HATPase_dom"/>
</dbReference>
<dbReference type="InterPro" id="IPR013767">
    <property type="entry name" value="PAS_fold"/>
</dbReference>
<dbReference type="InterPro" id="IPR001789">
    <property type="entry name" value="Sig_transdc_resp-reg_receiver"/>
</dbReference>
<evidence type="ECO:0000256" key="11">
    <source>
        <dbReference type="ARBA" id="ARBA00023306"/>
    </source>
</evidence>
<evidence type="ECO:0000313" key="20">
    <source>
        <dbReference type="Proteomes" id="UP000001887"/>
    </source>
</evidence>
<dbReference type="Pfam" id="PF08448">
    <property type="entry name" value="PAS_4"/>
    <property type="match status" value="1"/>
</dbReference>
<dbReference type="InterPro" id="IPR013656">
    <property type="entry name" value="PAS_4"/>
</dbReference>
<keyword evidence="4 14" id="KW-0597">Phosphoprotein</keyword>
<dbReference type="KEGG" id="psl:Psta_1412"/>
<keyword evidence="6" id="KW-0547">Nucleotide-binding</keyword>
<dbReference type="SUPFAM" id="SSF52172">
    <property type="entry name" value="CheY-like"/>
    <property type="match status" value="1"/>
</dbReference>
<feature type="domain" description="Histidine kinase" evidence="15">
    <location>
        <begin position="447"/>
        <end position="667"/>
    </location>
</feature>
<dbReference type="InterPro" id="IPR035965">
    <property type="entry name" value="PAS-like_dom_sf"/>
</dbReference>
<dbReference type="AlphaFoldDB" id="D2QWY4"/>
<evidence type="ECO:0000256" key="5">
    <source>
        <dbReference type="ARBA" id="ARBA00022679"/>
    </source>
</evidence>
<evidence type="ECO:0000259" key="18">
    <source>
        <dbReference type="PROSITE" id="PS50113"/>
    </source>
</evidence>
<dbReference type="SUPFAM" id="SSF55785">
    <property type="entry name" value="PYP-like sensor domain (PAS domain)"/>
    <property type="match status" value="3"/>
</dbReference>
<evidence type="ECO:0000256" key="10">
    <source>
        <dbReference type="ARBA" id="ARBA00023136"/>
    </source>
</evidence>
<comment type="function">
    <text evidence="12">Putative oxygen sensor; modulates the activity of FixJ, a transcriptional activator of nitrogen fixation fixK gene. FixL probably acts as a kinase that phosphorylates FixJ.</text>
</comment>
<dbReference type="OrthoDB" id="9815750at2"/>
<dbReference type="InterPro" id="IPR036097">
    <property type="entry name" value="HisK_dim/P_sf"/>
</dbReference>
<evidence type="ECO:0000256" key="6">
    <source>
        <dbReference type="ARBA" id="ARBA00022741"/>
    </source>
</evidence>
<dbReference type="CDD" id="cd00130">
    <property type="entry name" value="PAS"/>
    <property type="match status" value="2"/>
</dbReference>
<dbReference type="eggNOG" id="COG0784">
    <property type="taxonomic scope" value="Bacteria"/>
</dbReference>
<dbReference type="SMART" id="SM00388">
    <property type="entry name" value="HisKA"/>
    <property type="match status" value="1"/>
</dbReference>
<dbReference type="eggNOG" id="COG5002">
    <property type="taxonomic scope" value="Bacteria"/>
</dbReference>
<dbReference type="EMBL" id="CP001848">
    <property type="protein sequence ID" value="ADB16088.1"/>
    <property type="molecule type" value="Genomic_DNA"/>
</dbReference>
<dbReference type="CDD" id="cd16922">
    <property type="entry name" value="HATPase_EvgS-ArcB-TorS-like"/>
    <property type="match status" value="1"/>
</dbReference>
<keyword evidence="20" id="KW-1185">Reference proteome</keyword>
<dbReference type="eggNOG" id="COG3290">
    <property type="taxonomic scope" value="Bacteria"/>
</dbReference>
<dbReference type="FunFam" id="3.30.565.10:FF:000010">
    <property type="entry name" value="Sensor histidine kinase RcsC"/>
    <property type="match status" value="1"/>
</dbReference>
<dbReference type="Gene3D" id="3.40.50.2300">
    <property type="match status" value="1"/>
</dbReference>
<comment type="catalytic activity">
    <reaction evidence="1">
        <text>ATP + protein L-histidine = ADP + protein N-phospho-L-histidine.</text>
        <dbReference type="EC" id="2.7.13.3"/>
    </reaction>
</comment>
<feature type="modified residue" description="4-aspartylphosphate" evidence="14">
    <location>
        <position position="752"/>
    </location>
</feature>
<name>D2QWY4_PIRSD</name>
<dbReference type="GO" id="GO:0006355">
    <property type="term" value="P:regulation of DNA-templated transcription"/>
    <property type="evidence" value="ECO:0007669"/>
    <property type="project" value="InterPro"/>
</dbReference>
<dbReference type="InterPro" id="IPR003661">
    <property type="entry name" value="HisK_dim/P_dom"/>
</dbReference>
<keyword evidence="9" id="KW-0902">Two-component regulatory system</keyword>
<evidence type="ECO:0000256" key="14">
    <source>
        <dbReference type="PROSITE-ProRule" id="PRU00169"/>
    </source>
</evidence>
<dbReference type="Pfam" id="PF00512">
    <property type="entry name" value="HisKA"/>
    <property type="match status" value="1"/>
</dbReference>
<gene>
    <name evidence="19" type="ordered locus">Psta_1412</name>
</gene>
<dbReference type="PROSITE" id="PS50112">
    <property type="entry name" value="PAS"/>
    <property type="match status" value="2"/>
</dbReference>
<evidence type="ECO:0000259" key="17">
    <source>
        <dbReference type="PROSITE" id="PS50112"/>
    </source>
</evidence>
<dbReference type="InterPro" id="IPR000014">
    <property type="entry name" value="PAS"/>
</dbReference>
<feature type="domain" description="PAC" evidence="18">
    <location>
        <begin position="377"/>
        <end position="429"/>
    </location>
</feature>
<evidence type="ECO:0000256" key="8">
    <source>
        <dbReference type="ARBA" id="ARBA00022840"/>
    </source>
</evidence>
<evidence type="ECO:0000256" key="2">
    <source>
        <dbReference type="ARBA" id="ARBA00004370"/>
    </source>
</evidence>
<sequence>MGSPDRFANAEFHTEPSVVTRALEASLSTVDSLLDALSMHIAVIDSQGVVLGVNQAWRKFGRENGIRATFNPVGSNYFEICQCAASSGAYEAADVAAQVREVAKAHRAEFTHEYPCNSPTEQRWFRLRAAPYIWNNRRVVVIAHDNITPQKMAEMQARKNELALRAVLESAVDSIISIDEHGIITSYNPAAERMFGYGPKELLGCNVSSLMPSPDRERHDGYLRRYLATGIPRIIGFGREATGQRKDGSTFPIDLSVGEVLYEGRRAFTGIVRDISERKATEHALATSLKQREALLSAASEVSIIATDMHGVITTFNRGAEQMLGYSADEMVGVASPAVVHLHSEVLARSRELTKELGYPVEGFRTFVELAERDGFEHREWTYIRRDGSQLLVNLVVTCVRDIDGQVIGYLGVAVDVTEWKQSERELKLAKIAAEAANHAKSEFLANMSHELRTPMTAILGFVDIVAENVSSNPQLIDAAATIKRNGEHLMGLLNDILDLSKIEAGRLEVQKHSCNVRALTADVIQLMRVRSDAKGLELSIEFQGAIPETIETDSTRLRQILINLIGNAIKFTENGRVQILVRLERRGTPMLEFEIRDTGIGITPEQMTKLFRPFTQVDTSLTRKFGGTGLGLTISKRLAEILGGTITVSSKAGEGSSFLLRIAAGPLATLKLTSVDGAAISVPAPQAAKPSVLASLPKISCSILLAEDGPDNQRLISFLLTKAGASVELVDNGEKALQRALEGAFDIVLMDMQMPVMDGYEATRQLRSAGYAQPIVALTAHAMAGDRQKCIEAGCTEYATKPIDRAQLIGLIARLTAAQSASDYLL</sequence>
<evidence type="ECO:0000256" key="9">
    <source>
        <dbReference type="ARBA" id="ARBA00023012"/>
    </source>
</evidence>
<dbReference type="GO" id="GO:0000155">
    <property type="term" value="F:phosphorelay sensor kinase activity"/>
    <property type="evidence" value="ECO:0007669"/>
    <property type="project" value="InterPro"/>
</dbReference>
<dbReference type="PANTHER" id="PTHR43047:SF72">
    <property type="entry name" value="OSMOSENSING HISTIDINE PROTEIN KINASE SLN1"/>
    <property type="match status" value="1"/>
</dbReference>
<dbReference type="Pfam" id="PF00989">
    <property type="entry name" value="PAS"/>
    <property type="match status" value="1"/>
</dbReference>
<keyword evidence="7 19" id="KW-0418">Kinase</keyword>
<feature type="domain" description="PAC" evidence="18">
    <location>
        <begin position="237"/>
        <end position="287"/>
    </location>
</feature>
<evidence type="ECO:0000256" key="13">
    <source>
        <dbReference type="ARBA" id="ARBA00070616"/>
    </source>
</evidence>
<dbReference type="GO" id="GO:0005886">
    <property type="term" value="C:plasma membrane"/>
    <property type="evidence" value="ECO:0007669"/>
    <property type="project" value="TreeGrafter"/>
</dbReference>
<dbReference type="Proteomes" id="UP000001887">
    <property type="component" value="Chromosome"/>
</dbReference>
<dbReference type="Pfam" id="PF13426">
    <property type="entry name" value="PAS_9"/>
    <property type="match status" value="1"/>
</dbReference>
<dbReference type="InterPro" id="IPR011006">
    <property type="entry name" value="CheY-like_superfamily"/>
</dbReference>
<dbReference type="InterPro" id="IPR036890">
    <property type="entry name" value="HATPase_C_sf"/>
</dbReference>
<dbReference type="GO" id="GO:0005524">
    <property type="term" value="F:ATP binding"/>
    <property type="evidence" value="ECO:0007669"/>
    <property type="project" value="UniProtKB-KW"/>
</dbReference>
<dbReference type="Gene3D" id="3.30.450.20">
    <property type="entry name" value="PAS domain"/>
    <property type="match status" value="3"/>
</dbReference>
<keyword evidence="5 19" id="KW-0808">Transferase</keyword>
<dbReference type="InterPro" id="IPR004358">
    <property type="entry name" value="Sig_transdc_His_kin-like_C"/>
</dbReference>
<dbReference type="InterPro" id="IPR000700">
    <property type="entry name" value="PAS-assoc_C"/>
</dbReference>
<dbReference type="PRINTS" id="PR00344">
    <property type="entry name" value="BCTRLSENSOR"/>
</dbReference>
<evidence type="ECO:0000256" key="7">
    <source>
        <dbReference type="ARBA" id="ARBA00022777"/>
    </source>
</evidence>
<dbReference type="CDD" id="cd00082">
    <property type="entry name" value="HisKA"/>
    <property type="match status" value="1"/>
</dbReference>
<dbReference type="STRING" id="530564.Psta_1412"/>
<proteinExistence type="predicted"/>
<dbReference type="PROSITE" id="PS50110">
    <property type="entry name" value="RESPONSE_REGULATORY"/>
    <property type="match status" value="1"/>
</dbReference>
<dbReference type="PROSITE" id="PS50109">
    <property type="entry name" value="HIS_KIN"/>
    <property type="match status" value="1"/>
</dbReference>
<evidence type="ECO:0000259" key="16">
    <source>
        <dbReference type="PROSITE" id="PS50110"/>
    </source>
</evidence>
<dbReference type="PANTHER" id="PTHR43047">
    <property type="entry name" value="TWO-COMPONENT HISTIDINE PROTEIN KINASE"/>
    <property type="match status" value="1"/>
</dbReference>
<dbReference type="FunFam" id="1.10.287.130:FF:000038">
    <property type="entry name" value="Sensory transduction histidine kinase"/>
    <property type="match status" value="1"/>
</dbReference>
<dbReference type="SMART" id="SM00086">
    <property type="entry name" value="PAC"/>
    <property type="match status" value="2"/>
</dbReference>
<evidence type="ECO:0000259" key="15">
    <source>
        <dbReference type="PROSITE" id="PS50109"/>
    </source>
</evidence>
<dbReference type="PROSITE" id="PS50113">
    <property type="entry name" value="PAC"/>
    <property type="match status" value="2"/>
</dbReference>
<keyword evidence="11" id="KW-0131">Cell cycle</keyword>
<dbReference type="HOGENOM" id="CLU_000445_114_15_0"/>
<dbReference type="SUPFAM" id="SSF47384">
    <property type="entry name" value="Homodimeric domain of signal transducing histidine kinase"/>
    <property type="match status" value="1"/>
</dbReference>
<dbReference type="SMART" id="SM00091">
    <property type="entry name" value="PAS"/>
    <property type="match status" value="2"/>
</dbReference>
<dbReference type="GO" id="GO:0009927">
    <property type="term" value="F:histidine phosphotransfer kinase activity"/>
    <property type="evidence" value="ECO:0007669"/>
    <property type="project" value="TreeGrafter"/>
</dbReference>
<keyword evidence="8" id="KW-0067">ATP-binding</keyword>
<feature type="domain" description="PAS" evidence="17">
    <location>
        <begin position="160"/>
        <end position="230"/>
    </location>
</feature>
<feature type="domain" description="PAS" evidence="17">
    <location>
        <begin position="288"/>
        <end position="333"/>
    </location>
</feature>
<dbReference type="SUPFAM" id="SSF55874">
    <property type="entry name" value="ATPase domain of HSP90 chaperone/DNA topoisomerase II/histidine kinase"/>
    <property type="match status" value="1"/>
</dbReference>
<dbReference type="SMART" id="SM00387">
    <property type="entry name" value="HATPase_c"/>
    <property type="match status" value="1"/>
</dbReference>
<keyword evidence="10" id="KW-0472">Membrane</keyword>
<organism evidence="19 20">
    <name type="scientific">Pirellula staleyi (strain ATCC 27377 / DSM 6068 / ICPB 4128)</name>
    <name type="common">Pirella staleyi</name>
    <dbReference type="NCBI Taxonomy" id="530564"/>
    <lineage>
        <taxon>Bacteria</taxon>
        <taxon>Pseudomonadati</taxon>
        <taxon>Planctomycetota</taxon>
        <taxon>Planctomycetia</taxon>
        <taxon>Pirellulales</taxon>
        <taxon>Pirellulaceae</taxon>
        <taxon>Pirellula</taxon>
    </lineage>
</organism>
<dbReference type="Pfam" id="PF02518">
    <property type="entry name" value="HATPase_c"/>
    <property type="match status" value="1"/>
</dbReference>
<evidence type="ECO:0000256" key="4">
    <source>
        <dbReference type="ARBA" id="ARBA00022553"/>
    </source>
</evidence>
<dbReference type="FunFam" id="3.30.450.20:FF:000060">
    <property type="entry name" value="Sensor protein FixL"/>
    <property type="match status" value="1"/>
</dbReference>
<accession>D2QWY4</accession>
<dbReference type="SMART" id="SM00448">
    <property type="entry name" value="REC"/>
    <property type="match status" value="1"/>
</dbReference>
<dbReference type="NCBIfam" id="TIGR00229">
    <property type="entry name" value="sensory_box"/>
    <property type="match status" value="2"/>
</dbReference>
<dbReference type="EC" id="2.7.13.3" evidence="3"/>
<dbReference type="Gene3D" id="1.10.287.130">
    <property type="match status" value="1"/>
</dbReference>
<evidence type="ECO:0000313" key="19">
    <source>
        <dbReference type="EMBL" id="ADB16088.1"/>
    </source>
</evidence>
<evidence type="ECO:0000256" key="3">
    <source>
        <dbReference type="ARBA" id="ARBA00012438"/>
    </source>
</evidence>
<protein>
    <recommendedName>
        <fullName evidence="13">Sensor protein FixL</fullName>
        <ecNumber evidence="3">2.7.13.3</ecNumber>
    </recommendedName>
</protein>
<dbReference type="InterPro" id="IPR005467">
    <property type="entry name" value="His_kinase_dom"/>
</dbReference>
<dbReference type="CDD" id="cd17546">
    <property type="entry name" value="REC_hyHK_CKI1_RcsC-like"/>
    <property type="match status" value="1"/>
</dbReference>
<evidence type="ECO:0000256" key="12">
    <source>
        <dbReference type="ARBA" id="ARBA00059827"/>
    </source>
</evidence>